<feature type="active site" description="Charge relay system" evidence="5">
    <location>
        <position position="189"/>
    </location>
</feature>
<gene>
    <name evidence="9" type="ORF">SAMN05443999_10387</name>
</gene>
<feature type="region of interest" description="Disordered" evidence="7">
    <location>
        <begin position="39"/>
        <end position="65"/>
    </location>
</feature>
<protein>
    <submittedName>
        <fullName evidence="9">Subtilase family protein</fullName>
    </submittedName>
</protein>
<dbReference type="InterPro" id="IPR050131">
    <property type="entry name" value="Peptidase_S8_subtilisin-like"/>
</dbReference>
<dbReference type="GO" id="GO:0004252">
    <property type="term" value="F:serine-type endopeptidase activity"/>
    <property type="evidence" value="ECO:0007669"/>
    <property type="project" value="UniProtKB-UniRule"/>
</dbReference>
<feature type="domain" description="Peptidase S8/S53" evidence="8">
    <location>
        <begin position="184"/>
        <end position="424"/>
    </location>
</feature>
<evidence type="ECO:0000256" key="6">
    <source>
        <dbReference type="RuleBase" id="RU003355"/>
    </source>
</evidence>
<dbReference type="SUPFAM" id="SSF52743">
    <property type="entry name" value="Subtilisin-like"/>
    <property type="match status" value="1"/>
</dbReference>
<dbReference type="RefSeq" id="WP_245770607.1">
    <property type="nucleotide sequence ID" value="NZ_FOAG01000003.1"/>
</dbReference>
<keyword evidence="4 5" id="KW-0720">Serine protease</keyword>
<accession>A0A1H7LLZ1</accession>
<proteinExistence type="inferred from homology"/>
<evidence type="ECO:0000313" key="9">
    <source>
        <dbReference type="EMBL" id="SEK99951.1"/>
    </source>
</evidence>
<evidence type="ECO:0000256" key="4">
    <source>
        <dbReference type="ARBA" id="ARBA00022825"/>
    </source>
</evidence>
<evidence type="ECO:0000256" key="1">
    <source>
        <dbReference type="ARBA" id="ARBA00011073"/>
    </source>
</evidence>
<dbReference type="PRINTS" id="PR00723">
    <property type="entry name" value="SUBTILISIN"/>
</dbReference>
<evidence type="ECO:0000256" key="5">
    <source>
        <dbReference type="PROSITE-ProRule" id="PRU01240"/>
    </source>
</evidence>
<dbReference type="InterPro" id="IPR036852">
    <property type="entry name" value="Peptidase_S8/S53_dom_sf"/>
</dbReference>
<dbReference type="PANTHER" id="PTHR43806:SF11">
    <property type="entry name" value="CEREVISIN-RELATED"/>
    <property type="match status" value="1"/>
</dbReference>
<keyword evidence="2 5" id="KW-0645">Protease</keyword>
<dbReference type="Proteomes" id="UP000199582">
    <property type="component" value="Unassembled WGS sequence"/>
</dbReference>
<dbReference type="STRING" id="1287727.SAMN05443999_10387"/>
<keyword evidence="10" id="KW-1185">Reference proteome</keyword>
<dbReference type="InterPro" id="IPR023828">
    <property type="entry name" value="Peptidase_S8_Ser-AS"/>
</dbReference>
<sequence length="445" mass="46343">MNDDQNDRPDPRRRQLLQRIGLAGVTAYTAPALTHLGMAHASGGGGSGGSGGGDQGGSGPSRPWPFQRRRRIQRRAPQRATPPPPPEIILYLPSGATVDAAVAEGYAIRDSAPNAAMAGTLYRLSLPENRSLDAARAELSALLPAGIADENHYYTPDDFLCDTDGCAAHAMIGWDGWPGIHAPRIGMIDTGINADHPALEGQALTVHQADLGGRDPAGRKHGTAIASMLIGRLDYRVPGLLPNAELIAVEAFHNGYYGEQADVFSLAGAIDILLGSNVSVINMSFSGPHNAVLEQVIARAAEAEVAIVAAAGNDGPGADPAYPAAFERVLAVTAIDAQQRPYRQANRGPYINFAAPGVRIWAAASLSGGRLHSGTSYAAPFVTASLAVQRLRAPALPLGQTIAEMSRCARDLGDPGHDPVFGHGLVAAPGQCFADDAQVLPASGE</sequence>
<dbReference type="PROSITE" id="PS00138">
    <property type="entry name" value="SUBTILASE_SER"/>
    <property type="match status" value="1"/>
</dbReference>
<dbReference type="InterPro" id="IPR000209">
    <property type="entry name" value="Peptidase_S8/S53_dom"/>
</dbReference>
<name>A0A1H7LLZ1_9RHOB</name>
<organism evidence="9 10">
    <name type="scientific">Roseovarius azorensis</name>
    <dbReference type="NCBI Taxonomy" id="1287727"/>
    <lineage>
        <taxon>Bacteria</taxon>
        <taxon>Pseudomonadati</taxon>
        <taxon>Pseudomonadota</taxon>
        <taxon>Alphaproteobacteria</taxon>
        <taxon>Rhodobacterales</taxon>
        <taxon>Roseobacteraceae</taxon>
        <taxon>Roseovarius</taxon>
    </lineage>
</organism>
<reference evidence="9 10" key="1">
    <citation type="submission" date="2016-10" db="EMBL/GenBank/DDBJ databases">
        <authorList>
            <person name="de Groot N.N."/>
        </authorList>
    </citation>
    <scope>NUCLEOTIDE SEQUENCE [LARGE SCALE GENOMIC DNA]</scope>
    <source>
        <strain evidence="9 10">DSM 100674</strain>
    </source>
</reference>
<evidence type="ECO:0000256" key="2">
    <source>
        <dbReference type="ARBA" id="ARBA00022670"/>
    </source>
</evidence>
<dbReference type="PROSITE" id="PS51318">
    <property type="entry name" value="TAT"/>
    <property type="match status" value="1"/>
</dbReference>
<dbReference type="Gene3D" id="3.40.50.200">
    <property type="entry name" value="Peptidase S8/S53 domain"/>
    <property type="match status" value="1"/>
</dbReference>
<dbReference type="PROSITE" id="PS00136">
    <property type="entry name" value="SUBTILASE_ASP"/>
    <property type="match status" value="1"/>
</dbReference>
<dbReference type="AlphaFoldDB" id="A0A1H7LLZ1"/>
<dbReference type="InterPro" id="IPR015500">
    <property type="entry name" value="Peptidase_S8_subtilisin-rel"/>
</dbReference>
<evidence type="ECO:0000256" key="3">
    <source>
        <dbReference type="ARBA" id="ARBA00022801"/>
    </source>
</evidence>
<evidence type="ECO:0000256" key="7">
    <source>
        <dbReference type="SAM" id="MobiDB-lite"/>
    </source>
</evidence>
<dbReference type="InterPro" id="IPR023827">
    <property type="entry name" value="Peptidase_S8_Asp-AS"/>
</dbReference>
<dbReference type="CDD" id="cd05561">
    <property type="entry name" value="Peptidases_S8_4"/>
    <property type="match status" value="1"/>
</dbReference>
<dbReference type="PROSITE" id="PS51892">
    <property type="entry name" value="SUBTILASE"/>
    <property type="match status" value="1"/>
</dbReference>
<dbReference type="InterPro" id="IPR006311">
    <property type="entry name" value="TAT_signal"/>
</dbReference>
<dbReference type="EMBL" id="FOAG01000003">
    <property type="protein sequence ID" value="SEK99951.1"/>
    <property type="molecule type" value="Genomic_DNA"/>
</dbReference>
<feature type="active site" description="Charge relay system" evidence="5">
    <location>
        <position position="376"/>
    </location>
</feature>
<dbReference type="GO" id="GO:0006508">
    <property type="term" value="P:proteolysis"/>
    <property type="evidence" value="ECO:0007669"/>
    <property type="project" value="UniProtKB-KW"/>
</dbReference>
<evidence type="ECO:0000259" key="8">
    <source>
        <dbReference type="Pfam" id="PF00082"/>
    </source>
</evidence>
<dbReference type="Pfam" id="PF00082">
    <property type="entry name" value="Peptidase_S8"/>
    <property type="match status" value="1"/>
</dbReference>
<feature type="compositionally biased region" description="Gly residues" evidence="7">
    <location>
        <begin position="42"/>
        <end position="59"/>
    </location>
</feature>
<keyword evidence="3 5" id="KW-0378">Hydrolase</keyword>
<feature type="active site" description="Charge relay system" evidence="5">
    <location>
        <position position="221"/>
    </location>
</feature>
<comment type="similarity">
    <text evidence="1 5 6">Belongs to the peptidase S8 family.</text>
</comment>
<evidence type="ECO:0000313" key="10">
    <source>
        <dbReference type="Proteomes" id="UP000199582"/>
    </source>
</evidence>
<dbReference type="PANTHER" id="PTHR43806">
    <property type="entry name" value="PEPTIDASE S8"/>
    <property type="match status" value="1"/>
</dbReference>